<accession>A3IS78</accession>
<name>A3IS78_9CHRO</name>
<keyword evidence="2" id="KW-1185">Reference proteome</keyword>
<comment type="caution">
    <text evidence="1">The sequence shown here is derived from an EMBL/GenBank/DDBJ whole genome shotgun (WGS) entry which is preliminary data.</text>
</comment>
<sequence>MHRGQRGNISPGQLKLELQLHEEVNHSTIPKTTKFSARLCNSGGV</sequence>
<reference evidence="1 2" key="1">
    <citation type="submission" date="2007-03" db="EMBL/GenBank/DDBJ databases">
        <authorList>
            <person name="Stal L."/>
            <person name="Ferriera S."/>
            <person name="Johnson J."/>
            <person name="Kravitz S."/>
            <person name="Beeson K."/>
            <person name="Sutton G."/>
            <person name="Rogers Y.-H."/>
            <person name="Friedman R."/>
            <person name="Frazier M."/>
            <person name="Venter J.C."/>
        </authorList>
    </citation>
    <scope>NUCLEOTIDE SEQUENCE [LARGE SCALE GENOMIC DNA]</scope>
    <source>
        <strain evidence="1 2">CCY0110</strain>
    </source>
</reference>
<evidence type="ECO:0000313" key="2">
    <source>
        <dbReference type="Proteomes" id="UP000003781"/>
    </source>
</evidence>
<proteinExistence type="predicted"/>
<dbReference type="AlphaFoldDB" id="A3IS78"/>
<dbReference type="EMBL" id="AAXW01000021">
    <property type="protein sequence ID" value="EAZ90756.1"/>
    <property type="molecule type" value="Genomic_DNA"/>
</dbReference>
<dbReference type="Proteomes" id="UP000003781">
    <property type="component" value="Unassembled WGS sequence"/>
</dbReference>
<organism evidence="1 2">
    <name type="scientific">Crocosphaera chwakensis CCY0110</name>
    <dbReference type="NCBI Taxonomy" id="391612"/>
    <lineage>
        <taxon>Bacteria</taxon>
        <taxon>Bacillati</taxon>
        <taxon>Cyanobacteriota</taxon>
        <taxon>Cyanophyceae</taxon>
        <taxon>Oscillatoriophycideae</taxon>
        <taxon>Chroococcales</taxon>
        <taxon>Aphanothecaceae</taxon>
        <taxon>Crocosphaera</taxon>
        <taxon>Crocosphaera chwakensis</taxon>
    </lineage>
</organism>
<evidence type="ECO:0000313" key="1">
    <source>
        <dbReference type="EMBL" id="EAZ90756.1"/>
    </source>
</evidence>
<protein>
    <submittedName>
        <fullName evidence="1">Uncharacterized protein</fullName>
    </submittedName>
</protein>
<gene>
    <name evidence="1" type="ORF">CY0110_32450</name>
</gene>